<dbReference type="EMBL" id="FPJO01000001">
    <property type="protein sequence ID" value="SFX16307.1"/>
    <property type="molecule type" value="Genomic_DNA"/>
</dbReference>
<evidence type="ECO:0000313" key="3">
    <source>
        <dbReference type="EMBL" id="SFX16307.1"/>
    </source>
</evidence>
<feature type="domain" description="NADP-dependent oxidoreductase" evidence="2">
    <location>
        <begin position="7"/>
        <end position="217"/>
    </location>
</feature>
<dbReference type="PANTHER" id="PTHR43625:SF99">
    <property type="entry name" value="ALDO-KETO REDUCTASE 1-RELATED"/>
    <property type="match status" value="1"/>
</dbReference>
<dbReference type="Gene3D" id="3.20.20.100">
    <property type="entry name" value="NADP-dependent oxidoreductase domain"/>
    <property type="match status" value="1"/>
</dbReference>
<name>A0A1K1UUV8_STRAR</name>
<keyword evidence="1" id="KW-0560">Oxidoreductase</keyword>
<dbReference type="InterPro" id="IPR036812">
    <property type="entry name" value="NAD(P)_OxRdtase_dom_sf"/>
</dbReference>
<gene>
    <name evidence="3" type="ORF">SAMN02787144_1001742</name>
</gene>
<protein>
    <submittedName>
        <fullName evidence="3">Predicted oxidoreductase (Related to aryl-alcohol dehydrogenase)</fullName>
    </submittedName>
</protein>
<dbReference type="Pfam" id="PF00248">
    <property type="entry name" value="Aldo_ket_red"/>
    <property type="match status" value="1"/>
</dbReference>
<evidence type="ECO:0000256" key="1">
    <source>
        <dbReference type="ARBA" id="ARBA00023002"/>
    </source>
</evidence>
<dbReference type="Proteomes" id="UP000181909">
    <property type="component" value="Unassembled WGS sequence"/>
</dbReference>
<dbReference type="GO" id="GO:0016491">
    <property type="term" value="F:oxidoreductase activity"/>
    <property type="evidence" value="ECO:0007669"/>
    <property type="project" value="UniProtKB-KW"/>
</dbReference>
<dbReference type="SUPFAM" id="SSF51430">
    <property type="entry name" value="NAD(P)-linked oxidoreductase"/>
    <property type="match status" value="1"/>
</dbReference>
<proteinExistence type="predicted"/>
<sequence>MRGALNSRPEHIREAVDGSLSRLGTDRIDLLYQHRVDLEVPIEDVAGAVGELVAAGKVLHFGLSEAGANTVRRAHEVCPVSVLQTEYSLWERHLEQEILPVIRDLGIGLVPYSPLGRGFLTGAVLRAEEYPENDYRRHDPRFQGDNFRINSAAADMVRDVGGGCGATPAQVSLAWLLHRGDGIVPIPGTKRRPTLEENLAAAELTLGPDELRRLDAALPPSVVAGSRYPESVMHMNGRWRPSPPDRAAYPVRENGQVSDVRHVLVLPDRDAAEEVAGELGDRFGVTEEPQLVRDALAGEDDAEDAQWLVVVEDPSGRLDSSALDAFAAEYEGWLEAP</sequence>
<reference evidence="3 4" key="1">
    <citation type="submission" date="2016-11" db="EMBL/GenBank/DDBJ databases">
        <authorList>
            <person name="Jaros S."/>
            <person name="Januszkiewicz K."/>
            <person name="Wedrychowicz H."/>
        </authorList>
    </citation>
    <scope>NUCLEOTIDE SEQUENCE [LARGE SCALE GENOMIC DNA]</scope>
    <source>
        <strain evidence="3 4">OK807</strain>
    </source>
</reference>
<evidence type="ECO:0000313" key="4">
    <source>
        <dbReference type="Proteomes" id="UP000181909"/>
    </source>
</evidence>
<dbReference type="InterPro" id="IPR050791">
    <property type="entry name" value="Aldo-Keto_reductase"/>
</dbReference>
<dbReference type="InterPro" id="IPR023210">
    <property type="entry name" value="NADP_OxRdtase_dom"/>
</dbReference>
<dbReference type="AlphaFoldDB" id="A0A1K1UUV8"/>
<accession>A0A1K1UUV8</accession>
<evidence type="ECO:0000259" key="2">
    <source>
        <dbReference type="Pfam" id="PF00248"/>
    </source>
</evidence>
<dbReference type="STRING" id="1893.SAMN02787144_1001742"/>
<dbReference type="GO" id="GO:0005737">
    <property type="term" value="C:cytoplasm"/>
    <property type="evidence" value="ECO:0007669"/>
    <property type="project" value="TreeGrafter"/>
</dbReference>
<dbReference type="PANTHER" id="PTHR43625">
    <property type="entry name" value="AFLATOXIN B1 ALDEHYDE REDUCTASE"/>
    <property type="match status" value="1"/>
</dbReference>
<organism evidence="3 4">
    <name type="scientific">Streptomyces atratus</name>
    <dbReference type="NCBI Taxonomy" id="1893"/>
    <lineage>
        <taxon>Bacteria</taxon>
        <taxon>Bacillati</taxon>
        <taxon>Actinomycetota</taxon>
        <taxon>Actinomycetes</taxon>
        <taxon>Kitasatosporales</taxon>
        <taxon>Streptomycetaceae</taxon>
        <taxon>Streptomyces</taxon>
    </lineage>
</organism>